<dbReference type="Gene3D" id="1.25.40.20">
    <property type="entry name" value="Ankyrin repeat-containing domain"/>
    <property type="match status" value="1"/>
</dbReference>
<feature type="repeat" description="ANK" evidence="3">
    <location>
        <begin position="226"/>
        <end position="248"/>
    </location>
</feature>
<evidence type="ECO:0000256" key="3">
    <source>
        <dbReference type="PROSITE-ProRule" id="PRU00023"/>
    </source>
</evidence>
<sequence>MLLDKKANVNRVYRLPEFEDLWVRHGTILWKRFEAYNTGVGKDRAEGDWRRGVALQTMQLGTRIMAPTMQRWDRLHQQREAGGVEEDEESALFTRLFEGYQKMGIRLGYFYGDILFPLERPFRKLSRGLEKLEGRTEVFREIHGLLRLIGAPIVALFYQYYRTPLSRAAERGDLALVTQLLDWPGTQPKQSTFIRTPLSLAAENGHGSVVKLLVERNADINFKFIGGRTPLSYAAENGHRDVVEVLLRSDTLDVDSKETDTLRIPQATDNGEPDLIVTLAESKLMTAGPPCPMLQRRGSRRWWKYY</sequence>
<dbReference type="PROSITE" id="PS50088">
    <property type="entry name" value="ANK_REPEAT"/>
    <property type="match status" value="2"/>
</dbReference>
<dbReference type="InterPro" id="IPR050889">
    <property type="entry name" value="Dendritic_Spine_Reg/Scaffold"/>
</dbReference>
<dbReference type="Pfam" id="PF12796">
    <property type="entry name" value="Ank_2"/>
    <property type="match status" value="1"/>
</dbReference>
<reference evidence="4 5" key="1">
    <citation type="submission" date="2019-04" db="EMBL/GenBank/DDBJ databases">
        <title>Fungal friends and foes A comparative genomics study of 23 Aspergillus species from section Flavi.</title>
        <authorList>
            <consortium name="DOE Joint Genome Institute"/>
            <person name="Kjaerbolling I."/>
            <person name="Vesth T.C."/>
            <person name="Frisvad J.C."/>
            <person name="Nybo J.L."/>
            <person name="Theobald S."/>
            <person name="Kildgaard S."/>
            <person name="Petersen T.I."/>
            <person name="Kuo A."/>
            <person name="Sato A."/>
            <person name="Lyhne E.K."/>
            <person name="Kogle M.E."/>
            <person name="Wiebenga A."/>
            <person name="Kun R.S."/>
            <person name="Lubbers R.J."/>
            <person name="Makela M.R."/>
            <person name="Barry K."/>
            <person name="Chovatia M."/>
            <person name="Clum A."/>
            <person name="Daum C."/>
            <person name="Haridas S."/>
            <person name="He G."/>
            <person name="LaButti K."/>
            <person name="Lipzen A."/>
            <person name="Mondo S."/>
            <person name="Pangilinan J."/>
            <person name="Riley R."/>
            <person name="Salamov A."/>
            <person name="Simmons B.A."/>
            <person name="Magnuson J.K."/>
            <person name="Henrissat B."/>
            <person name="Mortensen U.H."/>
            <person name="Larsen T.O."/>
            <person name="De vries R.P."/>
            <person name="Grigoriev I.V."/>
            <person name="Machida M."/>
            <person name="Baker S.E."/>
            <person name="Andersen M.R."/>
        </authorList>
    </citation>
    <scope>NUCLEOTIDE SEQUENCE [LARGE SCALE GENOMIC DNA]</scope>
    <source>
        <strain evidence="4 5">CBS 117635</strain>
    </source>
</reference>
<feature type="repeat" description="ANK" evidence="3">
    <location>
        <begin position="195"/>
        <end position="221"/>
    </location>
</feature>
<dbReference type="AlphaFoldDB" id="A0A5N6JBN5"/>
<proteinExistence type="predicted"/>
<evidence type="ECO:0000256" key="2">
    <source>
        <dbReference type="ARBA" id="ARBA00023043"/>
    </source>
</evidence>
<gene>
    <name evidence="4" type="ORF">BDV30DRAFT_235732</name>
</gene>
<dbReference type="PANTHER" id="PTHR24166:SF48">
    <property type="entry name" value="PROTEIN VAPYRIN"/>
    <property type="match status" value="1"/>
</dbReference>
<name>A0A5N6JBN5_9EURO</name>
<organism evidence="4 5">
    <name type="scientific">Aspergillus minisclerotigenes</name>
    <dbReference type="NCBI Taxonomy" id="656917"/>
    <lineage>
        <taxon>Eukaryota</taxon>
        <taxon>Fungi</taxon>
        <taxon>Dikarya</taxon>
        <taxon>Ascomycota</taxon>
        <taxon>Pezizomycotina</taxon>
        <taxon>Eurotiomycetes</taxon>
        <taxon>Eurotiomycetidae</taxon>
        <taxon>Eurotiales</taxon>
        <taxon>Aspergillaceae</taxon>
        <taxon>Aspergillus</taxon>
        <taxon>Aspergillus subgen. Circumdati</taxon>
    </lineage>
</organism>
<protein>
    <submittedName>
        <fullName evidence="4">Ankyrin repeat-containing domain protein</fullName>
    </submittedName>
</protein>
<dbReference type="InterPro" id="IPR002110">
    <property type="entry name" value="Ankyrin_rpt"/>
</dbReference>
<dbReference type="PROSITE" id="PS50297">
    <property type="entry name" value="ANK_REP_REGION"/>
    <property type="match status" value="2"/>
</dbReference>
<evidence type="ECO:0000313" key="5">
    <source>
        <dbReference type="Proteomes" id="UP000326289"/>
    </source>
</evidence>
<dbReference type="PANTHER" id="PTHR24166">
    <property type="entry name" value="ROLLING PEBBLES, ISOFORM B"/>
    <property type="match status" value="1"/>
</dbReference>
<keyword evidence="1" id="KW-0677">Repeat</keyword>
<dbReference type="SUPFAM" id="SSF48403">
    <property type="entry name" value="Ankyrin repeat"/>
    <property type="match status" value="1"/>
</dbReference>
<dbReference type="Proteomes" id="UP000326289">
    <property type="component" value="Unassembled WGS sequence"/>
</dbReference>
<accession>A0A5N6JBN5</accession>
<keyword evidence="2 3" id="KW-0040">ANK repeat</keyword>
<dbReference type="EMBL" id="ML732777">
    <property type="protein sequence ID" value="KAB8276276.1"/>
    <property type="molecule type" value="Genomic_DNA"/>
</dbReference>
<keyword evidence="5" id="KW-1185">Reference proteome</keyword>
<dbReference type="SMART" id="SM00248">
    <property type="entry name" value="ANK"/>
    <property type="match status" value="3"/>
</dbReference>
<evidence type="ECO:0000256" key="1">
    <source>
        <dbReference type="ARBA" id="ARBA00022737"/>
    </source>
</evidence>
<evidence type="ECO:0000313" key="4">
    <source>
        <dbReference type="EMBL" id="KAB8276276.1"/>
    </source>
</evidence>
<dbReference type="InterPro" id="IPR036770">
    <property type="entry name" value="Ankyrin_rpt-contain_sf"/>
</dbReference>